<dbReference type="Proteomes" id="UP001596266">
    <property type="component" value="Unassembled WGS sequence"/>
</dbReference>
<dbReference type="EMBL" id="JBHSUA010000023">
    <property type="protein sequence ID" value="MFC6397784.1"/>
    <property type="molecule type" value="Genomic_DNA"/>
</dbReference>
<protein>
    <submittedName>
        <fullName evidence="1">Uncharacterized protein</fullName>
    </submittedName>
</protein>
<accession>A0ABW1X2R2</accession>
<proteinExistence type="predicted"/>
<dbReference type="RefSeq" id="WP_343886733.1">
    <property type="nucleotide sequence ID" value="NZ_BAAAKI010000023.1"/>
</dbReference>
<gene>
    <name evidence="1" type="ORF">ACFP57_12440</name>
</gene>
<evidence type="ECO:0000313" key="1">
    <source>
        <dbReference type="EMBL" id="MFC6397784.1"/>
    </source>
</evidence>
<sequence length="48" mass="5173">MNTQISAIVMKFTACVDTTSAIAPNLGVPERKHLRVYATTSNVTPPRA</sequence>
<name>A0ABW1X2R2_9ACTN</name>
<comment type="caution">
    <text evidence="1">The sequence shown here is derived from an EMBL/GenBank/DDBJ whole genome shotgun (WGS) entry which is preliminary data.</text>
</comment>
<evidence type="ECO:0000313" key="2">
    <source>
        <dbReference type="Proteomes" id="UP001596266"/>
    </source>
</evidence>
<keyword evidence="2" id="KW-1185">Reference proteome</keyword>
<organism evidence="1 2">
    <name type="scientific">Luteococcus sanguinis</name>
    <dbReference type="NCBI Taxonomy" id="174038"/>
    <lineage>
        <taxon>Bacteria</taxon>
        <taxon>Bacillati</taxon>
        <taxon>Actinomycetota</taxon>
        <taxon>Actinomycetes</taxon>
        <taxon>Propionibacteriales</taxon>
        <taxon>Propionibacteriaceae</taxon>
        <taxon>Luteococcus</taxon>
    </lineage>
</organism>
<reference evidence="2" key="1">
    <citation type="journal article" date="2019" name="Int. J. Syst. Evol. Microbiol.">
        <title>The Global Catalogue of Microorganisms (GCM) 10K type strain sequencing project: providing services to taxonomists for standard genome sequencing and annotation.</title>
        <authorList>
            <consortium name="The Broad Institute Genomics Platform"/>
            <consortium name="The Broad Institute Genome Sequencing Center for Infectious Disease"/>
            <person name="Wu L."/>
            <person name="Ma J."/>
        </authorList>
    </citation>
    <scope>NUCLEOTIDE SEQUENCE [LARGE SCALE GENOMIC DNA]</scope>
    <source>
        <strain evidence="2">CGMCC 1.15277</strain>
    </source>
</reference>